<evidence type="ECO:0000256" key="1">
    <source>
        <dbReference type="RuleBase" id="RU363098"/>
    </source>
</evidence>
<feature type="domain" description="RDRP core" evidence="3">
    <location>
        <begin position="448"/>
        <end position="1051"/>
    </location>
</feature>
<protein>
    <recommendedName>
        <fullName evidence="1">RNA-dependent RNA polymerase</fullName>
        <ecNumber evidence="1">2.7.7.48</ecNumber>
    </recommendedName>
</protein>
<feature type="compositionally biased region" description="Acidic residues" evidence="2">
    <location>
        <begin position="202"/>
        <end position="212"/>
    </location>
</feature>
<dbReference type="PANTHER" id="PTHR23079:SF14">
    <property type="entry name" value="RNA-DEPENDENT RNA POLYMERASE"/>
    <property type="match status" value="1"/>
</dbReference>
<dbReference type="GO" id="GO:0031380">
    <property type="term" value="C:nuclear RNA-directed RNA polymerase complex"/>
    <property type="evidence" value="ECO:0007669"/>
    <property type="project" value="TreeGrafter"/>
</dbReference>
<evidence type="ECO:0000313" key="4">
    <source>
        <dbReference type="EMBL" id="RYP04289.1"/>
    </source>
</evidence>
<feature type="region of interest" description="Disordered" evidence="2">
    <location>
        <begin position="142"/>
        <end position="215"/>
    </location>
</feature>
<dbReference type="OrthoDB" id="10055769at2759"/>
<dbReference type="PANTHER" id="PTHR23079">
    <property type="entry name" value="RNA-DEPENDENT RNA POLYMERASE"/>
    <property type="match status" value="1"/>
</dbReference>
<name>A0A4V1XAX7_9PEZI</name>
<keyword evidence="1" id="KW-0808">Transferase</keyword>
<keyword evidence="1" id="KW-0548">Nucleotidyltransferase</keyword>
<dbReference type="Proteomes" id="UP000293360">
    <property type="component" value="Unassembled WGS sequence"/>
</dbReference>
<proteinExistence type="inferred from homology"/>
<dbReference type="InterPro" id="IPR007855">
    <property type="entry name" value="RDRP"/>
</dbReference>
<reference evidence="4 5" key="1">
    <citation type="submission" date="2018-06" db="EMBL/GenBank/DDBJ databases">
        <title>Complete Genomes of Monosporascus.</title>
        <authorList>
            <person name="Robinson A.J."/>
            <person name="Natvig D.O."/>
        </authorList>
    </citation>
    <scope>NUCLEOTIDE SEQUENCE [LARGE SCALE GENOMIC DNA]</scope>
    <source>
        <strain evidence="4 5">CBS 110550</strain>
    </source>
</reference>
<dbReference type="EMBL" id="QJNU01000217">
    <property type="protein sequence ID" value="RYP04289.1"/>
    <property type="molecule type" value="Genomic_DNA"/>
</dbReference>
<dbReference type="EC" id="2.7.7.48" evidence="1"/>
<keyword evidence="1" id="KW-0696">RNA-directed RNA polymerase</keyword>
<feature type="compositionally biased region" description="Polar residues" evidence="2">
    <location>
        <begin position="274"/>
        <end position="284"/>
    </location>
</feature>
<evidence type="ECO:0000256" key="2">
    <source>
        <dbReference type="SAM" id="MobiDB-lite"/>
    </source>
</evidence>
<dbReference type="Pfam" id="PF05183">
    <property type="entry name" value="RdRP"/>
    <property type="match status" value="1"/>
</dbReference>
<sequence>MAPHPLTPGTPRTPKKKHDGNFDLWFLELSNKYNLNLRLPPKASPEKRRLLAETDPEFSSEFYLYTRLRYQYFQGNPGQILRSFDEAAKDVHRKWIRKPLGESDTTPAITHLLRAASEPERCEMIRRLHDILINLHPPKFPSVGSTRTVLSPESRPPPLSPSLDRQPQRAKRRSDERHPSSSSSSFKKVRSAASTTTRYVDEESEEEGEGGTDFESVYAKNRSIFVKKKPSLQPPRHGDSSFYHLNTSANTSKSTFVSTVSKVFEEEEGPPPASQETQVTVEASSQEKLRRPPPSDPFSDFAPSSSTEFALHTSFSKYKGTIGIGNNELHRNRQQSSGRHLPCIHKSRLPSSLDDTPLPVRWEILRIALHCGVDVEELGLTYEESWTDQTRLWDMLKSHPLLGNKNFPERTNTDTWNASLRGFTSGGQHVILSASLKTSSATTGPFFKISLNPLKFELPHRLDRRFGSDRFLEILVPSPSRNLSESSADYLIEWLVNHPHIFLGRKWSPFFIRKADPKKRTKDDGFGPEPKPEYVERVYLFAEDGNEFHQPRGEEYPRKGEPVGSHLRLSRSGLLSWMLHPQENGRQPYLKLFSRIAICRTPVPMPHQDDDILSPTDKVMNDGIARMSSSLARKISESMGLIDVPAGFQGRIGSAKGFWIRHRTGTDADEDDWIETYPSQRKWKCDFLDPDHRTFEVRSEVRDLTSANLNLQLLPILEDRAIDQGRMKREVGSILENGLLKELKSQQLALENPIQFRQWLHENGSTSRRSARLKSCEVPFVAGLPKSTDEQLGFLLDGGFDPKKQKFLQDMAWSLRKDKCEELKKRLNIKVGRSTYAFMVVDFHRVLQEDEIHLGFSSRFRDEQSGFSETFLHGFDVLVARSPAHYVSDIQRVKAVFKPELGYLKDVVIFPTKGNTPLADKLSGGDYDGDMAWVCWHPEIVNNFQNAAVPEPPDLLSMGFLKKEKETYDNLQAAGRTGSDLTAEFLLRSFRFNMQQSFLGMCTNWKERLCYMRGSVRDDTAVLLSTLLSNLVDQAKQGIVFTGQDWGRLKRRLLGKRVGEPPVPLYRSEIWDGKGELRHINDYLKFGVAKPTIDQELGSFHEWLNRGSAARHDDKDLFCMFEHLRTLARESRTFKAVLDGLTRDIQALYKEWERMTGRDGPWEAKVQPIHEQFLAIQPAIESGWSSAASVASSSLTLSLNNRTAASKTIQVLTQPGLVDPALAPWALYKASTLFKLYYNRSPKFVWWVAGVQLQRLKAARASPGVPVPVVSHMYAGLRPDAKYAQALAARGEGRLDAAADDEEVPRDDDA</sequence>
<dbReference type="GO" id="GO:0003723">
    <property type="term" value="F:RNA binding"/>
    <property type="evidence" value="ECO:0007669"/>
    <property type="project" value="UniProtKB-KW"/>
</dbReference>
<evidence type="ECO:0000313" key="5">
    <source>
        <dbReference type="Proteomes" id="UP000293360"/>
    </source>
</evidence>
<dbReference type="GO" id="GO:0003968">
    <property type="term" value="F:RNA-directed RNA polymerase activity"/>
    <property type="evidence" value="ECO:0007669"/>
    <property type="project" value="UniProtKB-KW"/>
</dbReference>
<accession>A0A4V1XAX7</accession>
<dbReference type="GO" id="GO:0030422">
    <property type="term" value="P:siRNA processing"/>
    <property type="evidence" value="ECO:0007669"/>
    <property type="project" value="TreeGrafter"/>
</dbReference>
<feature type="region of interest" description="Disordered" evidence="2">
    <location>
        <begin position="263"/>
        <end position="303"/>
    </location>
</feature>
<comment type="similarity">
    <text evidence="1">Belongs to the RdRP family.</text>
</comment>
<organism evidence="4 5">
    <name type="scientific">Monosporascus ibericus</name>
    <dbReference type="NCBI Taxonomy" id="155417"/>
    <lineage>
        <taxon>Eukaryota</taxon>
        <taxon>Fungi</taxon>
        <taxon>Dikarya</taxon>
        <taxon>Ascomycota</taxon>
        <taxon>Pezizomycotina</taxon>
        <taxon>Sordariomycetes</taxon>
        <taxon>Xylariomycetidae</taxon>
        <taxon>Xylariales</taxon>
        <taxon>Xylariales incertae sedis</taxon>
        <taxon>Monosporascus</taxon>
    </lineage>
</organism>
<dbReference type="InterPro" id="IPR057596">
    <property type="entry name" value="RDRP_core"/>
</dbReference>
<keyword evidence="1" id="KW-0694">RNA-binding</keyword>
<dbReference type="STRING" id="155417.A0A4V1XAX7"/>
<dbReference type="Gene3D" id="1.10.8.790">
    <property type="entry name" value="RNA-dependent RNA polymerase, slab domain, helical subdomain-like"/>
    <property type="match status" value="1"/>
</dbReference>
<evidence type="ECO:0000259" key="3">
    <source>
        <dbReference type="Pfam" id="PF05183"/>
    </source>
</evidence>
<comment type="catalytic activity">
    <reaction evidence="1">
        <text>RNA(n) + a ribonucleoside 5'-triphosphate = RNA(n+1) + diphosphate</text>
        <dbReference type="Rhea" id="RHEA:21248"/>
        <dbReference type="Rhea" id="RHEA-COMP:14527"/>
        <dbReference type="Rhea" id="RHEA-COMP:17342"/>
        <dbReference type="ChEBI" id="CHEBI:33019"/>
        <dbReference type="ChEBI" id="CHEBI:61557"/>
        <dbReference type="ChEBI" id="CHEBI:140395"/>
        <dbReference type="EC" id="2.7.7.48"/>
    </reaction>
</comment>
<gene>
    <name evidence="4" type="ORF">DL764_004552</name>
</gene>
<comment type="caution">
    <text evidence="4">The sequence shown here is derived from an EMBL/GenBank/DDBJ whole genome shotgun (WGS) entry which is preliminary data.</text>
</comment>
<keyword evidence="5" id="KW-1185">Reference proteome</keyword>